<dbReference type="InterPro" id="IPR001628">
    <property type="entry name" value="Znf_hrmn_rcpt"/>
</dbReference>
<dbReference type="GO" id="GO:0000978">
    <property type="term" value="F:RNA polymerase II cis-regulatory region sequence-specific DNA binding"/>
    <property type="evidence" value="ECO:0007669"/>
    <property type="project" value="InterPro"/>
</dbReference>
<dbReference type="Pfam" id="PF00104">
    <property type="entry name" value="Hormone_recep"/>
    <property type="match status" value="1"/>
</dbReference>
<evidence type="ECO:0000313" key="15">
    <source>
        <dbReference type="Proteomes" id="UP000492821"/>
    </source>
</evidence>
<keyword evidence="8 11" id="KW-0804">Transcription</keyword>
<keyword evidence="3 11" id="KW-0479">Metal-binding</keyword>
<keyword evidence="4 11" id="KW-0863">Zinc-finger</keyword>
<dbReference type="SUPFAM" id="SSF48508">
    <property type="entry name" value="Nuclear receptor ligand-binding domain"/>
    <property type="match status" value="1"/>
</dbReference>
<feature type="region of interest" description="Disordered" evidence="12">
    <location>
        <begin position="25"/>
        <end position="61"/>
    </location>
</feature>
<keyword evidence="7 11" id="KW-0238">DNA-binding</keyword>
<dbReference type="Pfam" id="PF00105">
    <property type="entry name" value="zf-C4"/>
    <property type="match status" value="1"/>
</dbReference>
<dbReference type="Proteomes" id="UP000492821">
    <property type="component" value="Unassembled WGS sequence"/>
</dbReference>
<dbReference type="AlphaFoldDB" id="A0A7E5A206"/>
<evidence type="ECO:0000256" key="1">
    <source>
        <dbReference type="ARBA" id="ARBA00004123"/>
    </source>
</evidence>
<evidence type="ECO:0000256" key="12">
    <source>
        <dbReference type="SAM" id="MobiDB-lite"/>
    </source>
</evidence>
<evidence type="ECO:0000256" key="5">
    <source>
        <dbReference type="ARBA" id="ARBA00022833"/>
    </source>
</evidence>
<dbReference type="InterPro" id="IPR000536">
    <property type="entry name" value="Nucl_hrmn_rcpt_lig-bd"/>
</dbReference>
<dbReference type="FunFam" id="3.30.50.10:FF:000030">
    <property type="entry name" value="Nuclear Hormone Receptor family"/>
    <property type="match status" value="1"/>
</dbReference>
<dbReference type="SMART" id="SM00430">
    <property type="entry name" value="HOLI"/>
    <property type="match status" value="1"/>
</dbReference>
<feature type="compositionally biased region" description="Low complexity" evidence="12">
    <location>
        <begin position="173"/>
        <end position="187"/>
    </location>
</feature>
<dbReference type="PROSITE" id="PS00031">
    <property type="entry name" value="NUCLEAR_REC_DBD_1"/>
    <property type="match status" value="1"/>
</dbReference>
<protein>
    <submittedName>
        <fullName evidence="16">NR LBD domain-containing protein</fullName>
    </submittedName>
</protein>
<evidence type="ECO:0000256" key="8">
    <source>
        <dbReference type="ARBA" id="ARBA00023163"/>
    </source>
</evidence>
<evidence type="ECO:0000256" key="11">
    <source>
        <dbReference type="RuleBase" id="RU004334"/>
    </source>
</evidence>
<evidence type="ECO:0000259" key="14">
    <source>
        <dbReference type="PROSITE" id="PS51843"/>
    </source>
</evidence>
<keyword evidence="10 11" id="KW-0539">Nucleus</keyword>
<dbReference type="WBParaSite" id="Pan_g899.t2">
    <property type="protein sequence ID" value="Pan_g899.t2"/>
    <property type="gene ID" value="Pan_g899"/>
</dbReference>
<feature type="compositionally biased region" description="Low complexity" evidence="12">
    <location>
        <begin position="25"/>
        <end position="43"/>
    </location>
</feature>
<comment type="subcellular location">
    <subcellularLocation>
        <location evidence="1 11">Nucleus</location>
    </subcellularLocation>
</comment>
<dbReference type="InterPro" id="IPR050274">
    <property type="entry name" value="Nuclear_hormone_rcpt_NR2"/>
</dbReference>
<dbReference type="GO" id="GO:0005634">
    <property type="term" value="C:nucleus"/>
    <property type="evidence" value="ECO:0007669"/>
    <property type="project" value="UniProtKB-SubCell"/>
</dbReference>
<dbReference type="InterPro" id="IPR001723">
    <property type="entry name" value="Nuclear_hrmn_rcpt"/>
</dbReference>
<evidence type="ECO:0000313" key="16">
    <source>
        <dbReference type="WBParaSite" id="Pan_g899.t2"/>
    </source>
</evidence>
<dbReference type="Gene3D" id="3.30.50.10">
    <property type="entry name" value="Erythroid Transcription Factor GATA-1, subunit A"/>
    <property type="match status" value="1"/>
</dbReference>
<keyword evidence="9 11" id="KW-0675">Receptor</keyword>
<feature type="domain" description="NR LBD" evidence="14">
    <location>
        <begin position="263"/>
        <end position="484"/>
    </location>
</feature>
<proteinExistence type="inferred from homology"/>
<dbReference type="PRINTS" id="PR00047">
    <property type="entry name" value="STROIDFINGER"/>
</dbReference>
<dbReference type="InterPro" id="IPR035500">
    <property type="entry name" value="NHR-like_dom_sf"/>
</dbReference>
<evidence type="ECO:0000256" key="4">
    <source>
        <dbReference type="ARBA" id="ARBA00022771"/>
    </source>
</evidence>
<dbReference type="SMART" id="SM00399">
    <property type="entry name" value="ZnF_C4"/>
    <property type="match status" value="1"/>
</dbReference>
<dbReference type="Gene3D" id="1.10.565.10">
    <property type="entry name" value="Retinoid X Receptor"/>
    <property type="match status" value="1"/>
</dbReference>
<name>A0A7E5A206_PANRE</name>
<feature type="domain" description="Nuclear receptor" evidence="13">
    <location>
        <begin position="68"/>
        <end position="141"/>
    </location>
</feature>
<dbReference type="PRINTS" id="PR00398">
    <property type="entry name" value="STRDHORMONER"/>
</dbReference>
<dbReference type="GO" id="GO:0003700">
    <property type="term" value="F:DNA-binding transcription factor activity"/>
    <property type="evidence" value="ECO:0007669"/>
    <property type="project" value="InterPro"/>
</dbReference>
<dbReference type="SUPFAM" id="SSF57716">
    <property type="entry name" value="Glucocorticoid receptor-like (DNA-binding domain)"/>
    <property type="match status" value="1"/>
</dbReference>
<accession>A0A7E5A206</accession>
<dbReference type="CDD" id="cd06960">
    <property type="entry name" value="NR_DBD_HNF4A"/>
    <property type="match status" value="1"/>
</dbReference>
<reference evidence="15" key="1">
    <citation type="journal article" date="2013" name="Genetics">
        <title>The draft genome and transcriptome of Panagrellus redivivus are shaped by the harsh demands of a free-living lifestyle.</title>
        <authorList>
            <person name="Srinivasan J."/>
            <person name="Dillman A.R."/>
            <person name="Macchietto M.G."/>
            <person name="Heikkinen L."/>
            <person name="Lakso M."/>
            <person name="Fracchia K.M."/>
            <person name="Antoshechkin I."/>
            <person name="Mortazavi A."/>
            <person name="Wong G."/>
            <person name="Sternberg P.W."/>
        </authorList>
    </citation>
    <scope>NUCLEOTIDE SEQUENCE [LARGE SCALE GENOMIC DNA]</scope>
    <source>
        <strain evidence="15">MT8872</strain>
    </source>
</reference>
<comment type="similarity">
    <text evidence="2 11">Belongs to the nuclear hormone receptor family.</text>
</comment>
<organism evidence="15 16">
    <name type="scientific">Panagrellus redivivus</name>
    <name type="common">Microworm</name>
    <dbReference type="NCBI Taxonomy" id="6233"/>
    <lineage>
        <taxon>Eukaryota</taxon>
        <taxon>Metazoa</taxon>
        <taxon>Ecdysozoa</taxon>
        <taxon>Nematoda</taxon>
        <taxon>Chromadorea</taxon>
        <taxon>Rhabditida</taxon>
        <taxon>Tylenchina</taxon>
        <taxon>Panagrolaimomorpha</taxon>
        <taxon>Panagrolaimoidea</taxon>
        <taxon>Panagrolaimidae</taxon>
        <taxon>Panagrellus</taxon>
    </lineage>
</organism>
<evidence type="ECO:0000256" key="3">
    <source>
        <dbReference type="ARBA" id="ARBA00022723"/>
    </source>
</evidence>
<evidence type="ECO:0000256" key="9">
    <source>
        <dbReference type="ARBA" id="ARBA00023170"/>
    </source>
</evidence>
<dbReference type="InterPro" id="IPR049636">
    <property type="entry name" value="HNF4-like_DBD"/>
</dbReference>
<dbReference type="PANTHER" id="PTHR24083">
    <property type="entry name" value="NUCLEAR HORMONE RECEPTOR"/>
    <property type="match status" value="1"/>
</dbReference>
<sequence length="490" mass="55907">MKLCEMDDDILSEFELLEYMIPIDSNSSGESSGESEPSNTPSERQPVSVNSETYKESTSVERKITNPPNTCLVCGDPTKCCHYDVPSCSGCKAFFRRTVINGKSYVCKTNGKCNMKVKDRCLQCRFDQCILVGMNPAAIKLPKTVDLTKVLERIEFRKRTLANRDMETITDATSLPPSSSTTPESPEVLSVIPAKMPSIRLPQPMEFRDVDILLFLELKVRKLRESNYHPSYGVSYTLQSIIDSRTALSNVDKYTAITEPQVTLQQFQQDAIAFHNGEKPRVQYKHRRRHWLAVDIFLSIELAKTLPVFELLTTADKEAFILNATLSTAILTKSYYSHEKKCDTIVYPDGFMPVWLFTYHTKKLSKLASEVFIRTLQPIQRIDLAKEEYVLLKAIIFCNPACNNISDEGLKLLERESVHYSKTLLRYMQSIHGEAKGASRYGQVISIMEAMTYFAERGKEFHMVKMISKPGTRHYHYHSVNRVLHNIMEA</sequence>
<keyword evidence="5 11" id="KW-0862">Zinc</keyword>
<reference evidence="16" key="2">
    <citation type="submission" date="2020-10" db="UniProtKB">
        <authorList>
            <consortium name="WormBaseParasite"/>
        </authorList>
    </citation>
    <scope>IDENTIFICATION</scope>
</reference>
<keyword evidence="6 11" id="KW-0805">Transcription regulation</keyword>
<evidence type="ECO:0000256" key="7">
    <source>
        <dbReference type="ARBA" id="ARBA00023125"/>
    </source>
</evidence>
<dbReference type="PROSITE" id="PS51030">
    <property type="entry name" value="NUCLEAR_REC_DBD_2"/>
    <property type="match status" value="1"/>
</dbReference>
<dbReference type="InterPro" id="IPR013088">
    <property type="entry name" value="Znf_NHR/GATA"/>
</dbReference>
<dbReference type="PROSITE" id="PS51843">
    <property type="entry name" value="NR_LBD"/>
    <property type="match status" value="1"/>
</dbReference>
<evidence type="ECO:0000256" key="2">
    <source>
        <dbReference type="ARBA" id="ARBA00005993"/>
    </source>
</evidence>
<keyword evidence="15" id="KW-1185">Reference proteome</keyword>
<evidence type="ECO:0000256" key="10">
    <source>
        <dbReference type="ARBA" id="ARBA00023242"/>
    </source>
</evidence>
<dbReference type="GO" id="GO:0008270">
    <property type="term" value="F:zinc ion binding"/>
    <property type="evidence" value="ECO:0007669"/>
    <property type="project" value="UniProtKB-KW"/>
</dbReference>
<evidence type="ECO:0000259" key="13">
    <source>
        <dbReference type="PROSITE" id="PS51030"/>
    </source>
</evidence>
<evidence type="ECO:0000256" key="6">
    <source>
        <dbReference type="ARBA" id="ARBA00023015"/>
    </source>
</evidence>
<feature type="region of interest" description="Disordered" evidence="12">
    <location>
        <begin position="168"/>
        <end position="187"/>
    </location>
</feature>